<organism evidence="2 3">
    <name type="scientific">Streptomyces avermitilis</name>
    <dbReference type="NCBI Taxonomy" id="33903"/>
    <lineage>
        <taxon>Bacteria</taxon>
        <taxon>Bacillati</taxon>
        <taxon>Actinomycetota</taxon>
        <taxon>Actinomycetes</taxon>
        <taxon>Kitasatosporales</taxon>
        <taxon>Streptomycetaceae</taxon>
        <taxon>Streptomyces</taxon>
    </lineage>
</organism>
<dbReference type="InterPro" id="IPR036928">
    <property type="entry name" value="AS_sf"/>
</dbReference>
<dbReference type="STRING" id="33903.AQJ43_18395"/>
<dbReference type="Proteomes" id="UP000299211">
    <property type="component" value="Unassembled WGS sequence"/>
</dbReference>
<protein>
    <recommendedName>
        <fullName evidence="1">Amidase domain-containing protein</fullName>
    </recommendedName>
</protein>
<evidence type="ECO:0000313" key="2">
    <source>
        <dbReference type="EMBL" id="GDY72130.1"/>
    </source>
</evidence>
<dbReference type="Gene3D" id="3.90.1300.10">
    <property type="entry name" value="Amidase signature (AS) domain"/>
    <property type="match status" value="1"/>
</dbReference>
<comment type="caution">
    <text evidence="2">The sequence shown here is derived from an EMBL/GenBank/DDBJ whole genome shotgun (WGS) entry which is preliminary data.</text>
</comment>
<sequence>MDAEDLDVRRLTRRTRVHAAVGRRFVRSVRGGARREQLRERLTPFFEEHDVLLTPALARRGPAAAAWHERGWLRNLLVNTTYSPLTPPWNLTGWPALSVPFGTLPSGAPGAVQLVGRPGSELDLLALAGQLEELHPWRRTAPLG</sequence>
<gene>
    <name evidence="2" type="ORF">SAV31267_016150</name>
</gene>
<name>A0A4D4MJC8_STRAX</name>
<feature type="domain" description="Amidase" evidence="1">
    <location>
        <begin position="33"/>
        <end position="125"/>
    </location>
</feature>
<evidence type="ECO:0000313" key="3">
    <source>
        <dbReference type="Proteomes" id="UP000299211"/>
    </source>
</evidence>
<dbReference type="AlphaFoldDB" id="A0A4D4MJC8"/>
<dbReference type="EMBL" id="BJHY01000001">
    <property type="protein sequence ID" value="GDY72130.1"/>
    <property type="molecule type" value="Genomic_DNA"/>
</dbReference>
<accession>A0A4D4MJC8</accession>
<reference evidence="2 3" key="1">
    <citation type="submission" date="2019-04" db="EMBL/GenBank/DDBJ databases">
        <title>Draft genome sequences of Streptomyces avermitilis ATCC 31267.</title>
        <authorList>
            <person name="Komaki H."/>
            <person name="Tamura T."/>
            <person name="Hosoyama A."/>
        </authorList>
    </citation>
    <scope>NUCLEOTIDE SEQUENCE [LARGE SCALE GENOMIC DNA]</scope>
    <source>
        <strain evidence="2 3">ATCC 31267</strain>
    </source>
</reference>
<dbReference type="InterPro" id="IPR023631">
    <property type="entry name" value="Amidase_dom"/>
</dbReference>
<proteinExistence type="predicted"/>
<dbReference type="SUPFAM" id="SSF75304">
    <property type="entry name" value="Amidase signature (AS) enzymes"/>
    <property type="match status" value="1"/>
</dbReference>
<evidence type="ECO:0000259" key="1">
    <source>
        <dbReference type="Pfam" id="PF01425"/>
    </source>
</evidence>
<dbReference type="Pfam" id="PF01425">
    <property type="entry name" value="Amidase"/>
    <property type="match status" value="1"/>
</dbReference>